<evidence type="ECO:0000313" key="3">
    <source>
        <dbReference type="EMBL" id="CCH61038.1"/>
    </source>
</evidence>
<keyword evidence="4" id="KW-1185">Reference proteome</keyword>
<gene>
    <name evidence="3" type="primary">TBLA0D05450</name>
    <name evidence="3" type="ORF">TBLA_0D05450</name>
</gene>
<organism evidence="3 4">
    <name type="scientific">Henningerozyma blattae (strain ATCC 34711 / CBS 6284 / DSM 70876 / NBRC 10599 / NRRL Y-10934 / UCD 77-7)</name>
    <name type="common">Yeast</name>
    <name type="synonym">Tetrapisispora blattae</name>
    <dbReference type="NCBI Taxonomy" id="1071380"/>
    <lineage>
        <taxon>Eukaryota</taxon>
        <taxon>Fungi</taxon>
        <taxon>Dikarya</taxon>
        <taxon>Ascomycota</taxon>
        <taxon>Saccharomycotina</taxon>
        <taxon>Saccharomycetes</taxon>
        <taxon>Saccharomycetales</taxon>
        <taxon>Saccharomycetaceae</taxon>
        <taxon>Henningerozyma</taxon>
    </lineage>
</organism>
<dbReference type="EMBL" id="HE806319">
    <property type="protein sequence ID" value="CCH61038.1"/>
    <property type="molecule type" value="Genomic_DNA"/>
</dbReference>
<dbReference type="InParanoid" id="I2H3T6"/>
<dbReference type="HOGENOM" id="CLU_1679134_0_0_1"/>
<reference evidence="3 4" key="1">
    <citation type="journal article" date="2011" name="Proc. Natl. Acad. Sci. U.S.A.">
        <title>Evolutionary erosion of yeast sex chromosomes by mating-type switching accidents.</title>
        <authorList>
            <person name="Gordon J.L."/>
            <person name="Armisen D."/>
            <person name="Proux-Wera E."/>
            <person name="Oheigeartaigh S.S."/>
            <person name="Byrne K.P."/>
            <person name="Wolfe K.H."/>
        </authorList>
    </citation>
    <scope>NUCLEOTIDE SEQUENCE [LARGE SCALE GENOMIC DNA]</scope>
    <source>
        <strain evidence="4">ATCC 34711 / CBS 6284 / DSM 70876 / NBRC 10599 / NRRL Y-10934 / UCD 77-7</strain>
    </source>
</reference>
<evidence type="ECO:0000256" key="1">
    <source>
        <dbReference type="ARBA" id="ARBA00008563"/>
    </source>
</evidence>
<comment type="similarity">
    <text evidence="1">Belongs to the bacterial ribosomal protein bL21 family.</text>
</comment>
<dbReference type="KEGG" id="tbl:TBLA_0D05450"/>
<dbReference type="GO" id="GO:0005762">
    <property type="term" value="C:mitochondrial large ribosomal subunit"/>
    <property type="evidence" value="ECO:0007669"/>
    <property type="project" value="EnsemblFungi"/>
</dbReference>
<accession>I2H3T6</accession>
<sequence length="157" mass="17565">MFHLSRLGLSQLTQNFTSPLLCSTSNSFRQIIPKASFIGLHTQYSTLSEPIDHKDASATSSNILENTIKSTTDLTPLKLSNELYASFRIHNRPYLVTLGDKVILPFKLKQADVGDTLKLTDVTKIGSRNYTFVDNPIDPKLYSLKAIVIEKTKGNFM</sequence>
<name>I2H3T6_HENB6</name>
<protein>
    <recommendedName>
        <fullName evidence="2">Large ribosomal subunit protein bL21m</fullName>
    </recommendedName>
</protein>
<dbReference type="AlphaFoldDB" id="I2H3T6"/>
<proteinExistence type="inferred from homology"/>
<dbReference type="OrthoDB" id="5994at2759"/>
<dbReference type="GO" id="GO:0003735">
    <property type="term" value="F:structural constituent of ribosome"/>
    <property type="evidence" value="ECO:0007669"/>
    <property type="project" value="EnsemblFungi"/>
</dbReference>
<dbReference type="InterPro" id="IPR028909">
    <property type="entry name" value="bL21-like"/>
</dbReference>
<dbReference type="PANTHER" id="PTHR21349">
    <property type="entry name" value="50S RIBOSOMAL PROTEIN L21"/>
    <property type="match status" value="1"/>
</dbReference>
<evidence type="ECO:0000256" key="2">
    <source>
        <dbReference type="ARBA" id="ARBA00044129"/>
    </source>
</evidence>
<dbReference type="PANTHER" id="PTHR21349:SF0">
    <property type="entry name" value="LARGE RIBOSOMAL SUBUNIT PROTEIN BL21M"/>
    <property type="match status" value="1"/>
</dbReference>
<dbReference type="RefSeq" id="XP_004180557.1">
    <property type="nucleotide sequence ID" value="XM_004180509.1"/>
</dbReference>
<dbReference type="InterPro" id="IPR036164">
    <property type="entry name" value="bL21-like_sf"/>
</dbReference>
<dbReference type="FunCoup" id="I2H3T6">
    <property type="interactions" value="235"/>
</dbReference>
<evidence type="ECO:0000313" key="4">
    <source>
        <dbReference type="Proteomes" id="UP000002866"/>
    </source>
</evidence>
<dbReference type="GeneID" id="14496074"/>
<dbReference type="SUPFAM" id="SSF141091">
    <property type="entry name" value="L21p-like"/>
    <property type="match status" value="1"/>
</dbReference>
<dbReference type="STRING" id="1071380.I2H3T6"/>
<dbReference type="eggNOG" id="ENOG502S1KI">
    <property type="taxonomic scope" value="Eukaryota"/>
</dbReference>
<dbReference type="Proteomes" id="UP000002866">
    <property type="component" value="Chromosome 4"/>
</dbReference>